<dbReference type="GO" id="GO:0004601">
    <property type="term" value="F:peroxidase activity"/>
    <property type="evidence" value="ECO:0007669"/>
    <property type="project" value="UniProtKB-KW"/>
</dbReference>
<dbReference type="Gene3D" id="2.40.180.10">
    <property type="entry name" value="Catalase core domain"/>
    <property type="match status" value="1"/>
</dbReference>
<keyword evidence="6 7" id="KW-0408">Iron</keyword>
<evidence type="ECO:0000256" key="4">
    <source>
        <dbReference type="ARBA" id="ARBA00022723"/>
    </source>
</evidence>
<dbReference type="Pfam" id="PF00199">
    <property type="entry name" value="Catalase"/>
    <property type="match status" value="1"/>
</dbReference>
<dbReference type="PROSITE" id="PS51318">
    <property type="entry name" value="TAT"/>
    <property type="match status" value="1"/>
</dbReference>
<dbReference type="PANTHER" id="PTHR11465">
    <property type="entry name" value="CATALASE"/>
    <property type="match status" value="1"/>
</dbReference>
<evidence type="ECO:0000256" key="1">
    <source>
        <dbReference type="ARBA" id="ARBA00005329"/>
    </source>
</evidence>
<evidence type="ECO:0000313" key="10">
    <source>
        <dbReference type="EMBL" id="MCW3797215.1"/>
    </source>
</evidence>
<comment type="caution">
    <text evidence="10">The sequence shown here is derived from an EMBL/GenBank/DDBJ whole genome shotgun (WGS) entry which is preliminary data.</text>
</comment>
<dbReference type="Proteomes" id="UP001526246">
    <property type="component" value="Unassembled WGS sequence"/>
</dbReference>
<evidence type="ECO:0000256" key="7">
    <source>
        <dbReference type="PIRNR" id="PIRNR000296"/>
    </source>
</evidence>
<evidence type="ECO:0000259" key="9">
    <source>
        <dbReference type="SMART" id="SM01060"/>
    </source>
</evidence>
<dbReference type="RefSeq" id="WP_264881365.1">
    <property type="nucleotide sequence ID" value="NZ_JAPDOB010000001.1"/>
</dbReference>
<dbReference type="EMBL" id="JAPDOB010000001">
    <property type="protein sequence ID" value="MCW3797215.1"/>
    <property type="molecule type" value="Genomic_DNA"/>
</dbReference>
<gene>
    <name evidence="10" type="ORF">OMW55_05255</name>
</gene>
<dbReference type="InterPro" id="IPR020835">
    <property type="entry name" value="Catalase_sf"/>
</dbReference>
<keyword evidence="4 7" id="KW-0479">Metal-binding</keyword>
<comment type="cofactor">
    <cofactor evidence="7">
        <name>heme</name>
        <dbReference type="ChEBI" id="CHEBI:30413"/>
    </cofactor>
</comment>
<organism evidence="10 11">
    <name type="scientific">Sphingomonas arvum</name>
    <dbReference type="NCBI Taxonomy" id="2992113"/>
    <lineage>
        <taxon>Bacteria</taxon>
        <taxon>Pseudomonadati</taxon>
        <taxon>Pseudomonadota</taxon>
        <taxon>Alphaproteobacteria</taxon>
        <taxon>Sphingomonadales</taxon>
        <taxon>Sphingomonadaceae</taxon>
        <taxon>Sphingomonas</taxon>
    </lineage>
</organism>
<dbReference type="EC" id="1.11.1.-" evidence="7"/>
<dbReference type="PROSITE" id="PS51402">
    <property type="entry name" value="CATALASE_3"/>
    <property type="match status" value="1"/>
</dbReference>
<protein>
    <recommendedName>
        <fullName evidence="7">Catalase-related peroxidase</fullName>
        <ecNumber evidence="7">1.11.1.-</ecNumber>
    </recommendedName>
</protein>
<evidence type="ECO:0000256" key="5">
    <source>
        <dbReference type="ARBA" id="ARBA00023002"/>
    </source>
</evidence>
<keyword evidence="3 7" id="KW-0349">Heme</keyword>
<keyword evidence="11" id="KW-1185">Reference proteome</keyword>
<dbReference type="PRINTS" id="PR00067">
    <property type="entry name" value="CATALASE"/>
</dbReference>
<sequence length="354" mass="39065">MSEPVRSCDRRGFMRGAGQLSLVASGAGLLGLPAQAAQPTSLENEKAEEPLAEATINALEGAYGVHPKQRRNHTKDVGALGIFTGNPEVQRWSKSRLFSGEATHVVGRFSIAGGDPKVKDSDRSPRGLALEFRIPDGSLHHMTMLNTPMFFAQVPQTFLDKFIALAVDPTTGKADPARFAAFNASHPDTRGQVKFLTDNNPPRSYSEEAYFGIHTFFVANKAGQRQKVKFHFEPRDEIHRLTDQQMNSLPDHFLEAALSERLRRGPAEWDLILTLGEPQDEEINPTLLWPSNRPKIKAGRLRLHSSASSEQAGSSKINFDPLMLSDGFEASSDPILLFRSPSYAVSHGRRLQEA</sequence>
<comment type="function">
    <text evidence="7">Has an organic peroxide-dependent peroxidase activity.</text>
</comment>
<keyword evidence="8" id="KW-0732">Signal</keyword>
<comment type="similarity">
    <text evidence="1 7">Belongs to the catalase family.</text>
</comment>
<accession>A0ABT3JEL4</accession>
<dbReference type="InterPro" id="IPR018028">
    <property type="entry name" value="Catalase"/>
</dbReference>
<evidence type="ECO:0000256" key="3">
    <source>
        <dbReference type="ARBA" id="ARBA00022617"/>
    </source>
</evidence>
<feature type="domain" description="Catalase core" evidence="9">
    <location>
        <begin position="40"/>
        <end position="354"/>
    </location>
</feature>
<dbReference type="InterPro" id="IPR011614">
    <property type="entry name" value="Catalase_core"/>
</dbReference>
<evidence type="ECO:0000256" key="2">
    <source>
        <dbReference type="ARBA" id="ARBA00022559"/>
    </source>
</evidence>
<proteinExistence type="inferred from homology"/>
<dbReference type="SUPFAM" id="SSF56634">
    <property type="entry name" value="Heme-dependent catalase-like"/>
    <property type="match status" value="1"/>
</dbReference>
<feature type="signal peptide" evidence="8">
    <location>
        <begin position="1"/>
        <end position="36"/>
    </location>
</feature>
<reference evidence="10 11" key="1">
    <citation type="submission" date="2022-10" db="EMBL/GenBank/DDBJ databases">
        <title>Sphingomonas sp.</title>
        <authorList>
            <person name="Jin C."/>
        </authorList>
    </citation>
    <scope>NUCLEOTIDE SEQUENCE [LARGE SCALE GENOMIC DNA]</scope>
    <source>
        <strain evidence="10 11">BN140010</strain>
    </source>
</reference>
<evidence type="ECO:0000313" key="11">
    <source>
        <dbReference type="Proteomes" id="UP001526246"/>
    </source>
</evidence>
<dbReference type="PIRSF" id="PIRSF000296">
    <property type="entry name" value="SrpA"/>
    <property type="match status" value="1"/>
</dbReference>
<dbReference type="SMART" id="SM01060">
    <property type="entry name" value="Catalase"/>
    <property type="match status" value="1"/>
</dbReference>
<keyword evidence="5 7" id="KW-0560">Oxidoreductase</keyword>
<dbReference type="InterPro" id="IPR006311">
    <property type="entry name" value="TAT_signal"/>
</dbReference>
<evidence type="ECO:0000256" key="8">
    <source>
        <dbReference type="SAM" id="SignalP"/>
    </source>
</evidence>
<dbReference type="CDD" id="cd08153">
    <property type="entry name" value="srpA_like"/>
    <property type="match status" value="1"/>
</dbReference>
<evidence type="ECO:0000256" key="6">
    <source>
        <dbReference type="ARBA" id="ARBA00023004"/>
    </source>
</evidence>
<dbReference type="Gene3D" id="1.20.1280.120">
    <property type="match status" value="1"/>
</dbReference>
<name>A0ABT3JEL4_9SPHN</name>
<dbReference type="PANTHER" id="PTHR11465:SF9">
    <property type="entry name" value="CATALASE"/>
    <property type="match status" value="1"/>
</dbReference>
<feature type="chain" id="PRO_5045685844" description="Catalase-related peroxidase" evidence="8">
    <location>
        <begin position="37"/>
        <end position="354"/>
    </location>
</feature>
<keyword evidence="2 7" id="KW-0575">Peroxidase</keyword>
<dbReference type="InterPro" id="IPR024168">
    <property type="entry name" value="Catalase_SrpA-type_pred"/>
</dbReference>